<name>A0A645C148_9ZZZZ</name>
<evidence type="ECO:0000313" key="1">
    <source>
        <dbReference type="EMBL" id="MPM69063.1"/>
    </source>
</evidence>
<comment type="caution">
    <text evidence="1">The sequence shown here is derived from an EMBL/GenBank/DDBJ whole genome shotgun (WGS) entry which is preliminary data.</text>
</comment>
<sequence>MHWPAQNGYRVFPGIIEINGYKYRSPPASNRVLYLNQPASCYNSNWQDHIVQISGKNPKLYPSPAAHYRMCPILPTHWRWWNPMHNNAETDPSLQHTFPGISHSMPRKNNSRTSSLHLRRVGSLVALVVRLFPPGRLPIMK</sequence>
<reference evidence="1" key="1">
    <citation type="submission" date="2019-08" db="EMBL/GenBank/DDBJ databases">
        <authorList>
            <person name="Kucharzyk K."/>
            <person name="Murdoch R.W."/>
            <person name="Higgins S."/>
            <person name="Loffler F."/>
        </authorList>
    </citation>
    <scope>NUCLEOTIDE SEQUENCE</scope>
</reference>
<gene>
    <name evidence="1" type="ORF">SDC9_116007</name>
</gene>
<accession>A0A645C148</accession>
<proteinExistence type="predicted"/>
<organism evidence="1">
    <name type="scientific">bioreactor metagenome</name>
    <dbReference type="NCBI Taxonomy" id="1076179"/>
    <lineage>
        <taxon>unclassified sequences</taxon>
        <taxon>metagenomes</taxon>
        <taxon>ecological metagenomes</taxon>
    </lineage>
</organism>
<dbReference type="AlphaFoldDB" id="A0A645C148"/>
<protein>
    <submittedName>
        <fullName evidence="1">Uncharacterized protein</fullName>
    </submittedName>
</protein>
<dbReference type="EMBL" id="VSSQ01022625">
    <property type="protein sequence ID" value="MPM69063.1"/>
    <property type="molecule type" value="Genomic_DNA"/>
</dbReference>